<comment type="similarity">
    <text evidence="2">Belongs to the polysaccharide synthase family.</text>
</comment>
<feature type="transmembrane region" description="Helical" evidence="7">
    <location>
        <begin position="291"/>
        <end position="310"/>
    </location>
</feature>
<evidence type="ECO:0000256" key="3">
    <source>
        <dbReference type="ARBA" id="ARBA00022475"/>
    </source>
</evidence>
<feature type="transmembrane region" description="Helical" evidence="7">
    <location>
        <begin position="414"/>
        <end position="431"/>
    </location>
</feature>
<evidence type="ECO:0000256" key="2">
    <source>
        <dbReference type="ARBA" id="ARBA00007430"/>
    </source>
</evidence>
<dbReference type="Pfam" id="PF13440">
    <property type="entry name" value="Polysacc_synt_3"/>
    <property type="match status" value="1"/>
</dbReference>
<reference evidence="8 9" key="1">
    <citation type="submission" date="2023-08" db="EMBL/GenBank/DDBJ databases">
        <title>Draft genome sequence of Algoriphagus taiwanensis.</title>
        <authorList>
            <person name="Takatani N."/>
            <person name="Hosokawa M."/>
            <person name="Sawabe T."/>
        </authorList>
    </citation>
    <scope>NUCLEOTIDE SEQUENCE [LARGE SCALE GENOMIC DNA]</scope>
    <source>
        <strain evidence="8 9">JCM 19755</strain>
    </source>
</reference>
<evidence type="ECO:0000313" key="8">
    <source>
        <dbReference type="EMBL" id="GMQ34255.1"/>
    </source>
</evidence>
<dbReference type="PANTHER" id="PTHR30250">
    <property type="entry name" value="PST FAMILY PREDICTED COLANIC ACID TRANSPORTER"/>
    <property type="match status" value="1"/>
</dbReference>
<dbReference type="EMBL" id="BTPE01000008">
    <property type="protein sequence ID" value="GMQ34255.1"/>
    <property type="molecule type" value="Genomic_DNA"/>
</dbReference>
<comment type="subcellular location">
    <subcellularLocation>
        <location evidence="1">Cell membrane</location>
        <topology evidence="1">Multi-pass membrane protein</topology>
    </subcellularLocation>
</comment>
<evidence type="ECO:0000256" key="1">
    <source>
        <dbReference type="ARBA" id="ARBA00004651"/>
    </source>
</evidence>
<sequence>MSLKAKTITGFFWSLSQQFGVQITSIVVTVFLARILEPSDFGLIGMLAVFMALGNSLIDAGMTSSLIRTKDADQRDYSTVFFINLIVGILVYAIMVACSGFISQFFDQPELEHIVKIYCLTFVIYPFSAVQRTRLVKMMDFKTEMKITIPSTLLGGITGLVLAFQGYGVWSLVAMNLLQNLLLSIQFWIYSKWRPSLLLDWSLFKKHFDYGAKLTLAGIINSVFSNIYHLVIGKYYPLAQLGYYTKADSLKQIPVKNISTTLSKVTFPLFSEIQDDDARLKVAYKRIMQQVLFWLTPVMALSAVLAEPLFRIVLTEKWLPAVPYFQILCFIGLMFPVHSYNLNILKVKGRSDLFLKLEIIKKSLTLIGIVLALPYGIFALLWTQVILNLVAFGINSFYSGRFIDYHVFKQIQDIFPIFFVGALSALGSWLLMDWVQNIPFLDWIHLIGGGLIGMIIYFLIMWGAKSEPFIDFRRIILKR</sequence>
<evidence type="ECO:0000256" key="7">
    <source>
        <dbReference type="SAM" id="Phobius"/>
    </source>
</evidence>
<feature type="transmembrane region" description="Helical" evidence="7">
    <location>
        <begin position="443"/>
        <end position="464"/>
    </location>
</feature>
<dbReference type="PANTHER" id="PTHR30250:SF10">
    <property type="entry name" value="LIPOPOLYSACCHARIDE BIOSYNTHESIS PROTEIN WZXC"/>
    <property type="match status" value="1"/>
</dbReference>
<keyword evidence="3" id="KW-1003">Cell membrane</keyword>
<keyword evidence="6 7" id="KW-0472">Membrane</keyword>
<comment type="caution">
    <text evidence="8">The sequence shown here is derived from an EMBL/GenBank/DDBJ whole genome shotgun (WGS) entry which is preliminary data.</text>
</comment>
<evidence type="ECO:0000256" key="5">
    <source>
        <dbReference type="ARBA" id="ARBA00022989"/>
    </source>
</evidence>
<dbReference type="Proteomes" id="UP001307705">
    <property type="component" value="Unassembled WGS sequence"/>
</dbReference>
<feature type="transmembrane region" description="Helical" evidence="7">
    <location>
        <begin position="114"/>
        <end position="135"/>
    </location>
</feature>
<dbReference type="CDD" id="cd13127">
    <property type="entry name" value="MATE_tuaB_like"/>
    <property type="match status" value="1"/>
</dbReference>
<evidence type="ECO:0000256" key="4">
    <source>
        <dbReference type="ARBA" id="ARBA00022692"/>
    </source>
</evidence>
<evidence type="ECO:0000256" key="6">
    <source>
        <dbReference type="ARBA" id="ARBA00023136"/>
    </source>
</evidence>
<keyword evidence="5 7" id="KW-1133">Transmembrane helix</keyword>
<dbReference type="InterPro" id="IPR050833">
    <property type="entry name" value="Poly_Biosynth_Transport"/>
</dbReference>
<dbReference type="RefSeq" id="WP_338229080.1">
    <property type="nucleotide sequence ID" value="NZ_BTPE01000008.1"/>
</dbReference>
<keyword evidence="9" id="KW-1185">Reference proteome</keyword>
<protein>
    <submittedName>
        <fullName evidence="8">Lipopolysaccharide biosynthesis protein</fullName>
    </submittedName>
</protein>
<organism evidence="8 9">
    <name type="scientific">Algoriphagus taiwanensis</name>
    <dbReference type="NCBI Taxonomy" id="1445656"/>
    <lineage>
        <taxon>Bacteria</taxon>
        <taxon>Pseudomonadati</taxon>
        <taxon>Bacteroidota</taxon>
        <taxon>Cytophagia</taxon>
        <taxon>Cytophagales</taxon>
        <taxon>Cyclobacteriaceae</taxon>
        <taxon>Algoriphagus</taxon>
    </lineage>
</organism>
<feature type="transmembrane region" description="Helical" evidence="7">
    <location>
        <begin position="41"/>
        <end position="58"/>
    </location>
</feature>
<feature type="transmembrane region" description="Helical" evidence="7">
    <location>
        <begin position="12"/>
        <end position="35"/>
    </location>
</feature>
<feature type="transmembrane region" description="Helical" evidence="7">
    <location>
        <begin position="363"/>
        <end position="383"/>
    </location>
</feature>
<keyword evidence="4 7" id="KW-0812">Transmembrane</keyword>
<feature type="transmembrane region" description="Helical" evidence="7">
    <location>
        <begin position="322"/>
        <end position="342"/>
    </location>
</feature>
<gene>
    <name evidence="8" type="ORF">Ataiwa_25270</name>
</gene>
<proteinExistence type="inferred from homology"/>
<name>A0ABQ6Q3V8_9BACT</name>
<feature type="transmembrane region" description="Helical" evidence="7">
    <location>
        <begin position="79"/>
        <end position="102"/>
    </location>
</feature>
<feature type="transmembrane region" description="Helical" evidence="7">
    <location>
        <begin position="147"/>
        <end position="164"/>
    </location>
</feature>
<evidence type="ECO:0000313" key="9">
    <source>
        <dbReference type="Proteomes" id="UP001307705"/>
    </source>
</evidence>
<accession>A0ABQ6Q3V8</accession>